<evidence type="ECO:0000313" key="2">
    <source>
        <dbReference type="EMBL" id="MBP2184670.1"/>
    </source>
</evidence>
<dbReference type="Gene3D" id="3.30.750.24">
    <property type="entry name" value="STAS domain"/>
    <property type="match status" value="1"/>
</dbReference>
<dbReference type="SUPFAM" id="SSF52091">
    <property type="entry name" value="SpoIIaa-like"/>
    <property type="match status" value="1"/>
</dbReference>
<comment type="caution">
    <text evidence="2">The sequence shown here is derived from an EMBL/GenBank/DDBJ whole genome shotgun (WGS) entry which is preliminary data.</text>
</comment>
<organism evidence="2 3">
    <name type="scientific">Amycolatopsis magusensis</name>
    <dbReference type="NCBI Taxonomy" id="882444"/>
    <lineage>
        <taxon>Bacteria</taxon>
        <taxon>Bacillati</taxon>
        <taxon>Actinomycetota</taxon>
        <taxon>Actinomycetes</taxon>
        <taxon>Pseudonocardiales</taxon>
        <taxon>Pseudonocardiaceae</taxon>
        <taxon>Amycolatopsis</taxon>
    </lineage>
</organism>
<dbReference type="EMBL" id="JAGGMS010000001">
    <property type="protein sequence ID" value="MBP2184670.1"/>
    <property type="molecule type" value="Genomic_DNA"/>
</dbReference>
<dbReference type="InterPro" id="IPR002645">
    <property type="entry name" value="STAS_dom"/>
</dbReference>
<dbReference type="InterPro" id="IPR036513">
    <property type="entry name" value="STAS_dom_sf"/>
</dbReference>
<proteinExistence type="predicted"/>
<dbReference type="RefSeq" id="WP_209667658.1">
    <property type="nucleotide sequence ID" value="NZ_JAGGMS010000001.1"/>
</dbReference>
<keyword evidence="3" id="KW-1185">Reference proteome</keyword>
<gene>
    <name evidence="2" type="ORF">JOM49_006196</name>
</gene>
<protein>
    <submittedName>
        <fullName evidence="2">Anti-anti-sigma regulatory factor</fullName>
    </submittedName>
</protein>
<feature type="domain" description="STAS" evidence="1">
    <location>
        <begin position="169"/>
        <end position="257"/>
    </location>
</feature>
<dbReference type="InterPro" id="IPR025847">
    <property type="entry name" value="MEDS_domain"/>
</dbReference>
<name>A0ABS4Q0I3_9PSEU</name>
<dbReference type="Proteomes" id="UP000741013">
    <property type="component" value="Unassembled WGS sequence"/>
</dbReference>
<accession>A0ABS4Q0I3</accession>
<evidence type="ECO:0000313" key="3">
    <source>
        <dbReference type="Proteomes" id="UP000741013"/>
    </source>
</evidence>
<evidence type="ECO:0000259" key="1">
    <source>
        <dbReference type="PROSITE" id="PS50801"/>
    </source>
</evidence>
<dbReference type="Pfam" id="PF14417">
    <property type="entry name" value="MEDS"/>
    <property type="match status" value="1"/>
</dbReference>
<reference evidence="2 3" key="1">
    <citation type="submission" date="2021-03" db="EMBL/GenBank/DDBJ databases">
        <title>Sequencing the genomes of 1000 actinobacteria strains.</title>
        <authorList>
            <person name="Klenk H.-P."/>
        </authorList>
    </citation>
    <scope>NUCLEOTIDE SEQUENCE [LARGE SCALE GENOMIC DNA]</scope>
    <source>
        <strain evidence="2 3">DSM 45510</strain>
    </source>
</reference>
<dbReference type="PROSITE" id="PS50801">
    <property type="entry name" value="STAS"/>
    <property type="match status" value="1"/>
</dbReference>
<dbReference type="Pfam" id="PF01740">
    <property type="entry name" value="STAS"/>
    <property type="match status" value="1"/>
</dbReference>
<sequence length="257" mass="27161">MNASGQEPTTVYGHVGVVLDSQSEYEELVGMARARGGHAGEKVIVVGSAEPWGRGAALLAPFSLGAGLVGGLRAEVSAAQREGFRGIRVVADMRELGLDSLAARELLEFELDLDRVVSEAGATMVCAYRNDGFTPAAVGAAMCAHPRAFGANREDSGFRMGSTGRGEWRVSGEIDRSNADAFEVAMTTAAGMSARMRLTFDDLRFIDVAGMRVLARVTAAFPALGLTLVDPPPSFLRCWELFGFATAGRVTTARRAG</sequence>